<dbReference type="InterPro" id="IPR036388">
    <property type="entry name" value="WH-like_DNA-bd_sf"/>
</dbReference>
<sequence>MLRFHFSAEDVARTRVAAAPHALWEIAASLHRFQTPAGRWAYAHWYRTARERLRQAGLESAVRQFLLPLYPRASYWPDFLTPLEGVAGLEAGLKAILATPPAQVTAELAALARIRRVPAHLARLPERESRTELVSVLRAYHRAVIEPHEEWMHEGVHTERVRLARHSLDGGTEGLLGGLGPTVRWRHPRLEIGTYPTEHDIRLQGRGLLLIPSYFCWKGPVSLADPALPPVLAYSLHHEPPRPTAGSPSLEILLGRARARVLRATAAGATTTEAAHRAGVTPATATHHTTALRDAGLITSHRHGNSVIHTLTLLGATMLSRNVREAPPGTGS</sequence>
<accession>A0A4P6U422</accession>
<dbReference type="Gene3D" id="1.10.10.10">
    <property type="entry name" value="Winged helix-like DNA-binding domain superfamily/Winged helix DNA-binding domain"/>
    <property type="match status" value="1"/>
</dbReference>
<dbReference type="GeneID" id="300099014"/>
<proteinExistence type="predicted"/>
<dbReference type="Pfam" id="PF12840">
    <property type="entry name" value="HTH_20"/>
    <property type="match status" value="1"/>
</dbReference>
<name>A0A4P6U422_STRSO</name>
<dbReference type="Proteomes" id="UP000292547">
    <property type="component" value="Chromosome"/>
</dbReference>
<dbReference type="OrthoDB" id="3808065at2"/>
<dbReference type="SUPFAM" id="SSF46785">
    <property type="entry name" value="Winged helix' DNA-binding domain"/>
    <property type="match status" value="1"/>
</dbReference>
<dbReference type="RefSeq" id="WP_031179680.1">
    <property type="nucleotide sequence ID" value="NZ_CP032229.1"/>
</dbReference>
<dbReference type="KEGG" id="sseo:D0Z67_08725"/>
<evidence type="ECO:0000313" key="2">
    <source>
        <dbReference type="Proteomes" id="UP000292547"/>
    </source>
</evidence>
<dbReference type="EMBL" id="CP032229">
    <property type="protein sequence ID" value="QBJ94067.1"/>
    <property type="molecule type" value="Genomic_DNA"/>
</dbReference>
<organism evidence="1 2">
    <name type="scientific">Streptomyces seoulensis</name>
    <dbReference type="NCBI Taxonomy" id="73044"/>
    <lineage>
        <taxon>Bacteria</taxon>
        <taxon>Bacillati</taxon>
        <taxon>Actinomycetota</taxon>
        <taxon>Actinomycetes</taxon>
        <taxon>Kitasatosporales</taxon>
        <taxon>Streptomycetaceae</taxon>
        <taxon>Streptomyces</taxon>
    </lineage>
</organism>
<dbReference type="InterPro" id="IPR036390">
    <property type="entry name" value="WH_DNA-bd_sf"/>
</dbReference>
<evidence type="ECO:0000313" key="1">
    <source>
        <dbReference type="EMBL" id="QBJ94067.1"/>
    </source>
</evidence>
<reference evidence="1 2" key="1">
    <citation type="submission" date="2018-08" db="EMBL/GenBank/DDBJ databases">
        <title>The complete genome sequence of Streptomyces seoulensis, a pioneer strain for nickel superoxide dismutase discovery.</title>
        <authorList>
            <person name="Shin J."/>
            <person name="Lee J.-S."/>
            <person name="Lee E.-J."/>
            <person name="Youn H.-D."/>
        </authorList>
    </citation>
    <scope>NUCLEOTIDE SEQUENCE [LARGE SCALE GENOMIC DNA]</scope>
    <source>
        <strain evidence="1 2">KCTC 9819</strain>
    </source>
</reference>
<protein>
    <submittedName>
        <fullName evidence="1">ArsR family transcriptional regulator</fullName>
    </submittedName>
</protein>
<dbReference type="STRING" id="73044.GCA_000725795_00848"/>
<keyword evidence="2" id="KW-1185">Reference proteome</keyword>
<dbReference type="AlphaFoldDB" id="A0A4P6U422"/>
<gene>
    <name evidence="1" type="ORF">D0Z67_08725</name>
</gene>